<organism evidence="2 3">
    <name type="scientific">Punica granatum</name>
    <name type="common">Pomegranate</name>
    <dbReference type="NCBI Taxonomy" id="22663"/>
    <lineage>
        <taxon>Eukaryota</taxon>
        <taxon>Viridiplantae</taxon>
        <taxon>Streptophyta</taxon>
        <taxon>Embryophyta</taxon>
        <taxon>Tracheophyta</taxon>
        <taxon>Spermatophyta</taxon>
        <taxon>Magnoliopsida</taxon>
        <taxon>eudicotyledons</taxon>
        <taxon>Gunneridae</taxon>
        <taxon>Pentapetalae</taxon>
        <taxon>rosids</taxon>
        <taxon>malvids</taxon>
        <taxon>Myrtales</taxon>
        <taxon>Lythraceae</taxon>
        <taxon>Punica</taxon>
    </lineage>
</organism>
<evidence type="ECO:0000313" key="3">
    <source>
        <dbReference type="Proteomes" id="UP000233551"/>
    </source>
</evidence>
<evidence type="ECO:0000313" key="2">
    <source>
        <dbReference type="EMBL" id="PKI64177.1"/>
    </source>
</evidence>
<dbReference type="AlphaFoldDB" id="A0A2I0K6L2"/>
<evidence type="ECO:0000256" key="1">
    <source>
        <dbReference type="SAM" id="MobiDB-lite"/>
    </source>
</evidence>
<proteinExistence type="predicted"/>
<reference evidence="2 3" key="1">
    <citation type="submission" date="2017-11" db="EMBL/GenBank/DDBJ databases">
        <title>De-novo sequencing of pomegranate (Punica granatum L.) genome.</title>
        <authorList>
            <person name="Akparov Z."/>
            <person name="Amiraslanov A."/>
            <person name="Hajiyeva S."/>
            <person name="Abbasov M."/>
            <person name="Kaur K."/>
            <person name="Hamwieh A."/>
            <person name="Solovyev V."/>
            <person name="Salamov A."/>
            <person name="Braich B."/>
            <person name="Kosarev P."/>
            <person name="Mahmoud A."/>
            <person name="Hajiyev E."/>
            <person name="Babayeva S."/>
            <person name="Izzatullayeva V."/>
            <person name="Mammadov A."/>
            <person name="Mammadov A."/>
            <person name="Sharifova S."/>
            <person name="Ojaghi J."/>
            <person name="Eynullazada K."/>
            <person name="Bayramov B."/>
            <person name="Abdulazimova A."/>
            <person name="Shahmuradov I."/>
        </authorList>
    </citation>
    <scope>NUCLEOTIDE SEQUENCE [LARGE SCALE GENOMIC DNA]</scope>
    <source>
        <strain evidence="3">cv. AG2017</strain>
        <tissue evidence="2">Leaf</tissue>
    </source>
</reference>
<keyword evidence="3" id="KW-1185">Reference proteome</keyword>
<protein>
    <submittedName>
        <fullName evidence="2">Uncharacterized protein</fullName>
    </submittedName>
</protein>
<dbReference type="EMBL" id="PGOL01000848">
    <property type="protein sequence ID" value="PKI64177.1"/>
    <property type="molecule type" value="Genomic_DNA"/>
</dbReference>
<accession>A0A2I0K6L2</accession>
<gene>
    <name evidence="2" type="ORF">CRG98_015452</name>
</gene>
<name>A0A2I0K6L2_PUNGR</name>
<dbReference type="Proteomes" id="UP000233551">
    <property type="component" value="Unassembled WGS sequence"/>
</dbReference>
<comment type="caution">
    <text evidence="2">The sequence shown here is derived from an EMBL/GenBank/DDBJ whole genome shotgun (WGS) entry which is preliminary data.</text>
</comment>
<feature type="region of interest" description="Disordered" evidence="1">
    <location>
        <begin position="55"/>
        <end position="92"/>
    </location>
</feature>
<sequence>MDEGALWSLGYNSGRRGLSYPDYGNLDWGSRNQRWGSPCRPPHPLIDVAIGNKTPGNVDRGDEVAGGGSPPSISGIPVGCEGAPPATSLPNRRYRRAHNLPVTSI</sequence>